<dbReference type="Proteomes" id="UP000006247">
    <property type="component" value="Unassembled WGS sequence"/>
</dbReference>
<dbReference type="Pfam" id="PF14013">
    <property type="entry name" value="MT0933_antitox"/>
    <property type="match status" value="1"/>
</dbReference>
<evidence type="ECO:0000313" key="2">
    <source>
        <dbReference type="Proteomes" id="UP000006247"/>
    </source>
</evidence>
<dbReference type="EMBL" id="ACEB01000021">
    <property type="protein sequence ID" value="EEG27101.1"/>
    <property type="molecule type" value="Genomic_DNA"/>
</dbReference>
<comment type="caution">
    <text evidence="1">The sequence shown here is derived from an EMBL/GenBank/DDBJ whole genome shotgun (WGS) entry which is preliminary data.</text>
</comment>
<accession>C0E3G7</accession>
<sequence>MFLDNPRRKDVYMGTFDKAKDALKSELITDAVLDKAAAAAKTKLGQDKASQIDMARDFIDKKVGSE</sequence>
<reference evidence="1 2" key="1">
    <citation type="submission" date="2009-01" db="EMBL/GenBank/DDBJ databases">
        <authorList>
            <person name="Fulton L."/>
            <person name="Clifton S."/>
            <person name="Chinwalla A.T."/>
            <person name="Mitreva M."/>
            <person name="Sodergren E."/>
            <person name="Weinstock G."/>
            <person name="Clifton S."/>
            <person name="Dooling D.J."/>
            <person name="Fulton B."/>
            <person name="Minx P."/>
            <person name="Pepin K.H."/>
            <person name="Johnson M."/>
            <person name="Bhonagiri V."/>
            <person name="Nash W.E."/>
            <person name="Mardis E.R."/>
            <person name="Wilson R.K."/>
        </authorList>
    </citation>
    <scope>NUCLEOTIDE SEQUENCE [LARGE SCALE GENOMIC DNA]</scope>
    <source>
        <strain evidence="1 2">ATCC 33806</strain>
    </source>
</reference>
<gene>
    <name evidence="1" type="ORF">CORMATOL_01531</name>
</gene>
<proteinExistence type="predicted"/>
<organism evidence="1 2">
    <name type="scientific">Corynebacterium matruchotii ATCC 33806</name>
    <dbReference type="NCBI Taxonomy" id="566549"/>
    <lineage>
        <taxon>Bacteria</taxon>
        <taxon>Bacillati</taxon>
        <taxon>Actinomycetota</taxon>
        <taxon>Actinomycetes</taxon>
        <taxon>Mycobacteriales</taxon>
        <taxon>Corynebacteriaceae</taxon>
        <taxon>Corynebacterium</taxon>
    </lineage>
</organism>
<protein>
    <recommendedName>
        <fullName evidence="3">Antitoxin</fullName>
    </recommendedName>
</protein>
<dbReference type="AlphaFoldDB" id="C0E3G7"/>
<evidence type="ECO:0008006" key="3">
    <source>
        <dbReference type="Google" id="ProtNLM"/>
    </source>
</evidence>
<name>C0E3G7_9CORY</name>
<dbReference type="HOGENOM" id="CLU_148727_1_1_11"/>
<dbReference type="InterPro" id="IPR028037">
    <property type="entry name" value="Antitoxin_Rv0909/MT0933"/>
</dbReference>
<evidence type="ECO:0000313" key="1">
    <source>
        <dbReference type="EMBL" id="EEG27101.1"/>
    </source>
</evidence>